<dbReference type="GO" id="GO:0050135">
    <property type="term" value="F:NADP+ nucleosidase activity"/>
    <property type="evidence" value="ECO:0007669"/>
    <property type="project" value="InterPro"/>
</dbReference>
<organism evidence="3 4">
    <name type="scientific">Thermomonospora cellulosilytica</name>
    <dbReference type="NCBI Taxonomy" id="1411118"/>
    <lineage>
        <taxon>Bacteria</taxon>
        <taxon>Bacillati</taxon>
        <taxon>Actinomycetota</taxon>
        <taxon>Actinomycetes</taxon>
        <taxon>Streptosporangiales</taxon>
        <taxon>Thermomonosporaceae</taxon>
        <taxon>Thermomonospora</taxon>
    </lineage>
</organism>
<dbReference type="Proteomes" id="UP000539313">
    <property type="component" value="Unassembled WGS sequence"/>
</dbReference>
<comment type="caution">
    <text evidence="3">The sequence shown here is derived from an EMBL/GenBank/DDBJ whole genome shotgun (WGS) entry which is preliminary data.</text>
</comment>
<feature type="compositionally biased region" description="Acidic residues" evidence="1">
    <location>
        <begin position="482"/>
        <end position="492"/>
    </location>
</feature>
<feature type="domain" description="TNT" evidence="2">
    <location>
        <begin position="378"/>
        <end position="441"/>
    </location>
</feature>
<name>A0A7W3MTX9_9ACTN</name>
<feature type="region of interest" description="Disordered" evidence="1">
    <location>
        <begin position="352"/>
        <end position="385"/>
    </location>
</feature>
<dbReference type="InterPro" id="IPR025331">
    <property type="entry name" value="TNT"/>
</dbReference>
<dbReference type="SUPFAM" id="SSF160424">
    <property type="entry name" value="BH3703-like"/>
    <property type="match status" value="1"/>
</dbReference>
<protein>
    <recommendedName>
        <fullName evidence="2">TNT domain-containing protein</fullName>
    </recommendedName>
</protein>
<proteinExistence type="predicted"/>
<evidence type="ECO:0000256" key="1">
    <source>
        <dbReference type="SAM" id="MobiDB-lite"/>
    </source>
</evidence>
<reference evidence="3 4" key="1">
    <citation type="submission" date="2020-08" db="EMBL/GenBank/DDBJ databases">
        <title>Sequencing the genomes of 1000 actinobacteria strains.</title>
        <authorList>
            <person name="Klenk H.-P."/>
        </authorList>
    </citation>
    <scope>NUCLEOTIDE SEQUENCE [LARGE SCALE GENOMIC DNA]</scope>
    <source>
        <strain evidence="3 4">DSM 45823</strain>
    </source>
</reference>
<feature type="region of interest" description="Disordered" evidence="1">
    <location>
        <begin position="471"/>
        <end position="492"/>
    </location>
</feature>
<evidence type="ECO:0000313" key="3">
    <source>
        <dbReference type="EMBL" id="MBA9001803.1"/>
    </source>
</evidence>
<sequence>MALTPEERDARLDRIATVLVHLLPGGWESAELTYHAFGRNHEVAGLTGEMLERWRGRYPVQQAGRLLPRSGALELLRELRRDMYEPEHGTWTALRMTVRSGADEARWDAGFQHLDDIAWEVSPADCAAELALFPRPPETVPGWMRHRCALHEAAASFDPRALLAEPQSEGALVEALGREDPQLFQQARLKLQRFLPGGAERLRIGGVVPGCWSVVRAEPAWLAVRCDDGGACGTVVPFDSARDALAHAMGGIMAEQGVEVNTRILSLARLIAERVQPRKGVAAWTFGDDYRPLHGRRAASARPPAEVAARNAYVALDAFDNAPYEYLVCRPGPPPETGGYVSVHEVFELAARNSLPKPPRPATRSATRSAPRREPEILPEGTEVDAYGDRNQPFVYSIGTPFSRRGLRGTPDGYEYHVYRVRKPLSAYPGLFAPWPFHPSEDDSARPEDDWAGYYLADSIETFIRSGHLVEITGPGGTPIDPADEAPEQTKG</sequence>
<dbReference type="AlphaFoldDB" id="A0A7W3MTX9"/>
<evidence type="ECO:0000313" key="4">
    <source>
        <dbReference type="Proteomes" id="UP000539313"/>
    </source>
</evidence>
<dbReference type="EMBL" id="JACJII010000001">
    <property type="protein sequence ID" value="MBA9001803.1"/>
    <property type="molecule type" value="Genomic_DNA"/>
</dbReference>
<dbReference type="RefSeq" id="WP_182704000.1">
    <property type="nucleotide sequence ID" value="NZ_JACJII010000001.1"/>
</dbReference>
<keyword evidence="4" id="KW-1185">Reference proteome</keyword>
<dbReference type="Pfam" id="PF14021">
    <property type="entry name" value="TNT"/>
    <property type="match status" value="1"/>
</dbReference>
<accession>A0A7W3MTX9</accession>
<evidence type="ECO:0000259" key="2">
    <source>
        <dbReference type="Pfam" id="PF14021"/>
    </source>
</evidence>
<gene>
    <name evidence="3" type="ORF">HNR21_000685</name>
</gene>
<dbReference type="InterPro" id="IPR036170">
    <property type="entry name" value="YezG-like_sf"/>
</dbReference>